<gene>
    <name evidence="6" type="ORF">Strain138_000021</name>
    <name evidence="7" type="ORF">Strain318_000021</name>
</gene>
<evidence type="ECO:0000256" key="2">
    <source>
        <dbReference type="ARBA" id="ARBA00022829"/>
    </source>
</evidence>
<dbReference type="FunFam" id="1.10.10.2830:FF:000001">
    <property type="entry name" value="Chromosome partitioning protein ParB"/>
    <property type="match status" value="1"/>
</dbReference>
<dbReference type="Gene3D" id="3.90.1530.30">
    <property type="match status" value="1"/>
</dbReference>
<dbReference type="Gene3D" id="1.10.10.2830">
    <property type="match status" value="1"/>
</dbReference>
<keyword evidence="8" id="KW-1185">Reference proteome</keyword>
<reference evidence="7" key="1">
    <citation type="submission" date="2023-07" db="EMBL/GenBank/DDBJ databases">
        <authorList>
            <person name="Haufschild T."/>
            <person name="Kallscheuer N."/>
            <person name="Hammer J."/>
            <person name="Kohn T."/>
            <person name="Kabuu M."/>
            <person name="Jogler M."/>
            <person name="Wohfarth N."/>
            <person name="Heuer A."/>
            <person name="Rohde M."/>
            <person name="van Teeseling M.C.F."/>
            <person name="Jogler C."/>
        </authorList>
    </citation>
    <scope>NUCLEOTIDE SEQUENCE</scope>
    <source>
        <strain evidence="6">Strain 138</strain>
        <strain evidence="7">Strain 318</strain>
    </source>
</reference>
<evidence type="ECO:0000313" key="7">
    <source>
        <dbReference type="EMBL" id="WKW13699.1"/>
    </source>
</evidence>
<name>A0AA49JXH8_9BACT</name>
<dbReference type="FunFam" id="3.90.1530.30:FF:000001">
    <property type="entry name" value="Chromosome partitioning protein ParB"/>
    <property type="match status" value="1"/>
</dbReference>
<dbReference type="EMBL" id="CP130613">
    <property type="protein sequence ID" value="WKW13699.1"/>
    <property type="molecule type" value="Genomic_DNA"/>
</dbReference>
<feature type="domain" description="ParB-like N-terminal" evidence="5">
    <location>
        <begin position="14"/>
        <end position="106"/>
    </location>
</feature>
<dbReference type="InterPro" id="IPR041468">
    <property type="entry name" value="HTH_ParB/Spo0J"/>
</dbReference>
<evidence type="ECO:0000313" key="6">
    <source>
        <dbReference type="EMBL" id="WKW10790.1"/>
    </source>
</evidence>
<dbReference type="InterPro" id="IPR036086">
    <property type="entry name" value="ParB/Sulfiredoxin_sf"/>
</dbReference>
<dbReference type="GO" id="GO:0045881">
    <property type="term" value="P:positive regulation of sporulation resulting in formation of a cellular spore"/>
    <property type="evidence" value="ECO:0007669"/>
    <property type="project" value="TreeGrafter"/>
</dbReference>
<sequence>MRTATTEEPRTPYRVLALAKIRPNPLQPRKEFREEDLADLEASLRVSGLLQPITVRPAPRGQEGFELIAGERRFRAAQRLGWSEIPAVVRDVDDQTLLSLAMVENLQRADLNPIEEAEGYDQLIREFSLTQQEVADIVGKDRSTVANILRLLALPASVRRLIWDGALTVGHARALLGLGDATAMADLARAAVAEGLSVRAVEERVRSEGQRKKPARSTAGTDARTAEVRDLEDRLRRHLGTDARIVQAGKSPRGELRIPFYTHEDFERVLELILGRTLD</sequence>
<protein>
    <submittedName>
        <fullName evidence="7">ParB/RepB/Spo0J family partition protein</fullName>
    </submittedName>
</protein>
<dbReference type="Pfam" id="PF17762">
    <property type="entry name" value="HTH_ParB"/>
    <property type="match status" value="1"/>
</dbReference>
<accession>A0AA49JRU4</accession>
<dbReference type="Pfam" id="PF02195">
    <property type="entry name" value="ParB_N"/>
    <property type="match status" value="1"/>
</dbReference>
<dbReference type="AlphaFoldDB" id="A0AA49JXH8"/>
<dbReference type="PANTHER" id="PTHR33375:SF1">
    <property type="entry name" value="CHROMOSOME-PARTITIONING PROTEIN PARB-RELATED"/>
    <property type="match status" value="1"/>
</dbReference>
<dbReference type="GO" id="GO:0007059">
    <property type="term" value="P:chromosome segregation"/>
    <property type="evidence" value="ECO:0007669"/>
    <property type="project" value="UniProtKB-KW"/>
</dbReference>
<dbReference type="Proteomes" id="UP001229955">
    <property type="component" value="Chromosome"/>
</dbReference>
<keyword evidence="2" id="KW-0159">Chromosome partition</keyword>
<dbReference type="InterPro" id="IPR003115">
    <property type="entry name" value="ParB_N"/>
</dbReference>
<evidence type="ECO:0000256" key="3">
    <source>
        <dbReference type="ARBA" id="ARBA00023125"/>
    </source>
</evidence>
<feature type="region of interest" description="Disordered" evidence="4">
    <location>
        <begin position="204"/>
        <end position="228"/>
    </location>
</feature>
<dbReference type="InterPro" id="IPR050336">
    <property type="entry name" value="Chromosome_partition/occlusion"/>
</dbReference>
<comment type="similarity">
    <text evidence="1">Belongs to the ParB family.</text>
</comment>
<dbReference type="InterPro" id="IPR004437">
    <property type="entry name" value="ParB/RepB/Spo0J"/>
</dbReference>
<dbReference type="SUPFAM" id="SSF110849">
    <property type="entry name" value="ParB/Sulfiredoxin"/>
    <property type="match status" value="1"/>
</dbReference>
<dbReference type="SMART" id="SM00470">
    <property type="entry name" value="ParB"/>
    <property type="match status" value="1"/>
</dbReference>
<accession>A0AA49JXH8</accession>
<dbReference type="EMBL" id="CP130612">
    <property type="protein sequence ID" value="WKW10790.1"/>
    <property type="molecule type" value="Genomic_DNA"/>
</dbReference>
<dbReference type="GO" id="GO:0003677">
    <property type="term" value="F:DNA binding"/>
    <property type="evidence" value="ECO:0007669"/>
    <property type="project" value="UniProtKB-KW"/>
</dbReference>
<evidence type="ECO:0000313" key="8">
    <source>
        <dbReference type="Proteomes" id="UP001229955"/>
    </source>
</evidence>
<dbReference type="KEGG" id="pspc:Strain318_000021"/>
<dbReference type="PANTHER" id="PTHR33375">
    <property type="entry name" value="CHROMOSOME-PARTITIONING PROTEIN PARB-RELATED"/>
    <property type="match status" value="1"/>
</dbReference>
<dbReference type="GO" id="GO:0005694">
    <property type="term" value="C:chromosome"/>
    <property type="evidence" value="ECO:0007669"/>
    <property type="project" value="TreeGrafter"/>
</dbReference>
<dbReference type="SUPFAM" id="SSF109709">
    <property type="entry name" value="KorB DNA-binding domain-like"/>
    <property type="match status" value="1"/>
</dbReference>
<organism evidence="7 8">
    <name type="scientific">Pseudogemmatithrix spongiicola</name>
    <dbReference type="NCBI Taxonomy" id="3062599"/>
    <lineage>
        <taxon>Bacteria</taxon>
        <taxon>Pseudomonadati</taxon>
        <taxon>Gemmatimonadota</taxon>
        <taxon>Gemmatimonadia</taxon>
        <taxon>Gemmatimonadales</taxon>
        <taxon>Gemmatimonadaceae</taxon>
        <taxon>Pseudogemmatithrix</taxon>
    </lineage>
</organism>
<evidence type="ECO:0000259" key="5">
    <source>
        <dbReference type="SMART" id="SM00470"/>
    </source>
</evidence>
<dbReference type="CDD" id="cd16393">
    <property type="entry name" value="SPO0J_N"/>
    <property type="match status" value="1"/>
</dbReference>
<proteinExistence type="inferred from homology"/>
<evidence type="ECO:0000256" key="4">
    <source>
        <dbReference type="SAM" id="MobiDB-lite"/>
    </source>
</evidence>
<keyword evidence="3" id="KW-0238">DNA-binding</keyword>
<dbReference type="RefSeq" id="WP_367886501.1">
    <property type="nucleotide sequence ID" value="NZ_CP130612.1"/>
</dbReference>
<evidence type="ECO:0000256" key="1">
    <source>
        <dbReference type="ARBA" id="ARBA00006295"/>
    </source>
</evidence>
<dbReference type="NCBIfam" id="TIGR00180">
    <property type="entry name" value="parB_part"/>
    <property type="match status" value="1"/>
</dbReference>